<name>A0A9D2JRL4_9FIRM</name>
<protein>
    <recommendedName>
        <fullName evidence="3">Transposase, YhgA-like</fullName>
    </recommendedName>
</protein>
<accession>A0A9D2JRL4</accession>
<evidence type="ECO:0008006" key="3">
    <source>
        <dbReference type="Google" id="ProtNLM"/>
    </source>
</evidence>
<proteinExistence type="predicted"/>
<dbReference type="EMBL" id="DXBG01000094">
    <property type="protein sequence ID" value="HIZ65030.1"/>
    <property type="molecule type" value="Genomic_DNA"/>
</dbReference>
<reference evidence="1" key="2">
    <citation type="submission" date="2021-04" db="EMBL/GenBank/DDBJ databases">
        <authorList>
            <person name="Gilroy R."/>
        </authorList>
    </citation>
    <scope>NUCLEOTIDE SEQUENCE</scope>
    <source>
        <strain evidence="1">1068</strain>
    </source>
</reference>
<organism evidence="1 2">
    <name type="scientific">Candidatus Blautia pullicola</name>
    <dbReference type="NCBI Taxonomy" id="2838498"/>
    <lineage>
        <taxon>Bacteria</taxon>
        <taxon>Bacillati</taxon>
        <taxon>Bacillota</taxon>
        <taxon>Clostridia</taxon>
        <taxon>Lachnospirales</taxon>
        <taxon>Lachnospiraceae</taxon>
        <taxon>Blautia</taxon>
    </lineage>
</organism>
<gene>
    <name evidence="1" type="ORF">H9809_03870</name>
</gene>
<dbReference type="Proteomes" id="UP000824056">
    <property type="component" value="Unassembled WGS sequence"/>
</dbReference>
<comment type="caution">
    <text evidence="1">The sequence shown here is derived from an EMBL/GenBank/DDBJ whole genome shotgun (WGS) entry which is preliminary data.</text>
</comment>
<sequence>MIFQDKEKLLELYNAISGKNYTDPELLEINTLENAIYMNMQNDLSFIIDVRLSLYEHQSTVNPNLPLRFLWYISKLYMGMTRKSNIYGTEKVKIPEPQFVVFYNGVEEQPERKVLRLSDLYHTRPEEGKGDKEDLEKGLELTAVMFNVNRSHNRTLMEACKTLKDYAEYVYRVRQYAEETTLEEAVERAITECIREGILKDFLEKNRAEAKSVSIFEYDEEEHMRQEREQFWNKGMREGMQKGIREGIIQSEQKLLWSPIQKKLERGKSISQIAEELESTEEEIQAAIEEMKQKGFLLPK</sequence>
<evidence type="ECO:0000313" key="1">
    <source>
        <dbReference type="EMBL" id="HIZ65030.1"/>
    </source>
</evidence>
<evidence type="ECO:0000313" key="2">
    <source>
        <dbReference type="Proteomes" id="UP000824056"/>
    </source>
</evidence>
<dbReference type="AlphaFoldDB" id="A0A9D2JRL4"/>
<reference evidence="1" key="1">
    <citation type="journal article" date="2021" name="PeerJ">
        <title>Extensive microbial diversity within the chicken gut microbiome revealed by metagenomics and culture.</title>
        <authorList>
            <person name="Gilroy R."/>
            <person name="Ravi A."/>
            <person name="Getino M."/>
            <person name="Pursley I."/>
            <person name="Horton D.L."/>
            <person name="Alikhan N.F."/>
            <person name="Baker D."/>
            <person name="Gharbi K."/>
            <person name="Hall N."/>
            <person name="Watson M."/>
            <person name="Adriaenssens E.M."/>
            <person name="Foster-Nyarko E."/>
            <person name="Jarju S."/>
            <person name="Secka A."/>
            <person name="Antonio M."/>
            <person name="Oren A."/>
            <person name="Chaudhuri R.R."/>
            <person name="La Ragione R."/>
            <person name="Hildebrand F."/>
            <person name="Pallen M.J."/>
        </authorList>
    </citation>
    <scope>NUCLEOTIDE SEQUENCE</scope>
    <source>
        <strain evidence="1">1068</strain>
    </source>
</reference>